<name>A0A081PHD0_9SPHI</name>
<proteinExistence type="predicted"/>
<dbReference type="EMBL" id="JNFF01000050">
    <property type="protein sequence ID" value="KEQ30103.1"/>
    <property type="molecule type" value="Genomic_DNA"/>
</dbReference>
<keyword evidence="2" id="KW-1185">Reference proteome</keyword>
<organism evidence="1 2">
    <name type="scientific">Pedobacter antarcticus 4BY</name>
    <dbReference type="NCBI Taxonomy" id="1358423"/>
    <lineage>
        <taxon>Bacteria</taxon>
        <taxon>Pseudomonadati</taxon>
        <taxon>Bacteroidota</taxon>
        <taxon>Sphingobacteriia</taxon>
        <taxon>Sphingobacteriales</taxon>
        <taxon>Sphingobacteriaceae</taxon>
        <taxon>Pedobacter</taxon>
    </lineage>
</organism>
<dbReference type="AlphaFoldDB" id="A0A081PHD0"/>
<evidence type="ECO:0000313" key="1">
    <source>
        <dbReference type="EMBL" id="KEQ30103.1"/>
    </source>
</evidence>
<accession>A0A081PHD0</accession>
<evidence type="ECO:0000313" key="2">
    <source>
        <dbReference type="Proteomes" id="UP000028007"/>
    </source>
</evidence>
<sequence length="67" mass="7567">MLHLGRWAANVVSFFEIQNQFSIKLSKKGVSISIPLIFSIHFFQPEAKNLNNTIKMAVNTTFVLTGQ</sequence>
<reference evidence="1 2" key="1">
    <citation type="journal article" date="1992" name="Int. J. Syst. Bacteriol.">
        <title>Sphingobacterium antarcticus sp. nov. a Psychrotrophic Bacterium from the Soils of Schirmacher Oasis, Antarctica.</title>
        <authorList>
            <person name="Shivaji S."/>
            <person name="Ray M.K."/>
            <person name="Rao N.S."/>
            <person name="Saiserr L."/>
            <person name="Jagannadham M.V."/>
            <person name="Kumar G.S."/>
            <person name="Reddy G."/>
            <person name="Bhargava P.M."/>
        </authorList>
    </citation>
    <scope>NUCLEOTIDE SEQUENCE [LARGE SCALE GENOMIC DNA]</scope>
    <source>
        <strain evidence="1 2">4BY</strain>
    </source>
</reference>
<dbReference type="Proteomes" id="UP000028007">
    <property type="component" value="Unassembled WGS sequence"/>
</dbReference>
<comment type="caution">
    <text evidence="1">The sequence shown here is derived from an EMBL/GenBank/DDBJ whole genome shotgun (WGS) entry which is preliminary data.</text>
</comment>
<protein>
    <submittedName>
        <fullName evidence="1">Uncharacterized protein</fullName>
    </submittedName>
</protein>
<gene>
    <name evidence="1" type="ORF">N180_16645</name>
</gene>